<dbReference type="RefSeq" id="WP_015751868.1">
    <property type="nucleotide sequence ID" value="NC_013223.1"/>
</dbReference>
<dbReference type="AlphaFoldDB" id="C8X2S4"/>
<feature type="domain" description="FIST C-domain" evidence="2">
    <location>
        <begin position="229"/>
        <end position="378"/>
    </location>
</feature>
<dbReference type="OrthoDB" id="179842at2"/>
<dbReference type="EMBL" id="CP001734">
    <property type="protein sequence ID" value="ACV68721.1"/>
    <property type="molecule type" value="Genomic_DNA"/>
</dbReference>
<dbReference type="eggNOG" id="COG3287">
    <property type="taxonomic scope" value="Bacteria"/>
</dbReference>
<sequence length="402" mass="42671">MQIATGWSTQKIAGRAAREAMAGIAAAGDRHPDFVLCELTEDYDVEEVLALLTQTWPETPVHLATTCRGVLLRRGWTSSAGRVLGLWSVFDAQGAFGTGGVPLEDRPSAAAALATRQALDQAGRAGELPSLIWISTAPGCEEQVLAGIESEVGTNVPILGGSTADNDVLGRWSQGTKAGTMSNGVVVSVFFPSVEIGYSYHNGYLPQAQSGTATEAEGRLIRSIDGRPAAEVYNEWTQGLIGPTLSEGGNIFDKTTFWPLGRVRGWLNNIPLYVLAHPERAEPDGALRLFADVEQGETVVLMSGTRNGLIRRAGRVAESALDSLDVLPSQISGALVIFCAGSMVAIEEHIDEVAQSIHQVLGDVPYLGCFTFGEQGRLVGGGNHHGNLMISVVVFSDQEAVF</sequence>
<dbReference type="Pfam" id="PF10442">
    <property type="entry name" value="FIST_C"/>
    <property type="match status" value="1"/>
</dbReference>
<dbReference type="Pfam" id="PF08495">
    <property type="entry name" value="FIST"/>
    <property type="match status" value="1"/>
</dbReference>
<dbReference type="SMART" id="SM01204">
    <property type="entry name" value="FIST_C"/>
    <property type="match status" value="1"/>
</dbReference>
<evidence type="ECO:0000313" key="3">
    <source>
        <dbReference type="EMBL" id="ACV68721.1"/>
    </source>
</evidence>
<evidence type="ECO:0000259" key="2">
    <source>
        <dbReference type="SMART" id="SM01204"/>
    </source>
</evidence>
<dbReference type="KEGG" id="drt:Dret_1434"/>
<gene>
    <name evidence="3" type="ordered locus">Dret_1434</name>
</gene>
<reference evidence="3 4" key="2">
    <citation type="journal article" date="2010" name="Stand. Genomic Sci.">
        <title>Complete genome sequence of Desulfohalobium retbaense type strain (HR(100)).</title>
        <authorList>
            <person name="Spring S."/>
            <person name="Nolan M."/>
            <person name="Lapidus A."/>
            <person name="Glavina Del Rio T."/>
            <person name="Copeland A."/>
            <person name="Tice H."/>
            <person name="Cheng J.F."/>
            <person name="Lucas S."/>
            <person name="Land M."/>
            <person name="Chen F."/>
            <person name="Bruce D."/>
            <person name="Goodwin L."/>
            <person name="Pitluck S."/>
            <person name="Ivanova N."/>
            <person name="Mavromatis K."/>
            <person name="Mikhailova N."/>
            <person name="Pati A."/>
            <person name="Chen A."/>
            <person name="Palaniappan K."/>
            <person name="Hauser L."/>
            <person name="Chang Y.J."/>
            <person name="Jeffries C.D."/>
            <person name="Munk C."/>
            <person name="Kiss H."/>
            <person name="Chain P."/>
            <person name="Han C."/>
            <person name="Brettin T."/>
            <person name="Detter J.C."/>
            <person name="Schuler E."/>
            <person name="Goker M."/>
            <person name="Rohde M."/>
            <person name="Bristow J."/>
            <person name="Eisen J.A."/>
            <person name="Markowitz V."/>
            <person name="Hugenholtz P."/>
            <person name="Kyrpides N.C."/>
            <person name="Klenk H.P."/>
        </authorList>
    </citation>
    <scope>NUCLEOTIDE SEQUENCE [LARGE SCALE GENOMIC DNA]</scope>
    <source>
        <strain evidence="3 4">DSM 5692</strain>
    </source>
</reference>
<dbReference type="PANTHER" id="PTHR40252">
    <property type="entry name" value="BLR0328 PROTEIN"/>
    <property type="match status" value="1"/>
</dbReference>
<dbReference type="SMART" id="SM00897">
    <property type="entry name" value="FIST"/>
    <property type="match status" value="1"/>
</dbReference>
<proteinExistence type="predicted"/>
<dbReference type="PANTHER" id="PTHR40252:SF2">
    <property type="entry name" value="BLR0328 PROTEIN"/>
    <property type="match status" value="1"/>
</dbReference>
<dbReference type="Proteomes" id="UP000001052">
    <property type="component" value="Chromosome"/>
</dbReference>
<reference evidence="4" key="1">
    <citation type="submission" date="2009-09" db="EMBL/GenBank/DDBJ databases">
        <title>The complete chromosome of Desulfohalobium retbaense DSM 5692.</title>
        <authorList>
            <consortium name="US DOE Joint Genome Institute (JGI-PGF)"/>
            <person name="Lucas S."/>
            <person name="Copeland A."/>
            <person name="Lapidus A."/>
            <person name="Glavina del Rio T."/>
            <person name="Dalin E."/>
            <person name="Tice H."/>
            <person name="Bruce D."/>
            <person name="Goodwin L."/>
            <person name="Pitluck S."/>
            <person name="Kyrpides N."/>
            <person name="Mavromatis K."/>
            <person name="Ivanova N."/>
            <person name="Mikhailova N."/>
            <person name="Munk A.C."/>
            <person name="Brettin T."/>
            <person name="Detter J.C."/>
            <person name="Han C."/>
            <person name="Tapia R."/>
            <person name="Larimer F."/>
            <person name="Land M."/>
            <person name="Hauser L."/>
            <person name="Markowitz V."/>
            <person name="Cheng J.-F."/>
            <person name="Hugenholtz P."/>
            <person name="Woyke T."/>
            <person name="Wu D."/>
            <person name="Spring S."/>
            <person name="Klenk H.-P."/>
            <person name="Eisen J.A."/>
        </authorList>
    </citation>
    <scope>NUCLEOTIDE SEQUENCE [LARGE SCALE GENOMIC DNA]</scope>
    <source>
        <strain evidence="4">DSM 5692</strain>
    </source>
</reference>
<organism evidence="3 4">
    <name type="scientific">Desulfohalobium retbaense (strain ATCC 49708 / DSM 5692 / JCM 16813 / HR100)</name>
    <dbReference type="NCBI Taxonomy" id="485915"/>
    <lineage>
        <taxon>Bacteria</taxon>
        <taxon>Pseudomonadati</taxon>
        <taxon>Thermodesulfobacteriota</taxon>
        <taxon>Desulfovibrionia</taxon>
        <taxon>Desulfovibrionales</taxon>
        <taxon>Desulfohalobiaceae</taxon>
        <taxon>Desulfohalobium</taxon>
    </lineage>
</organism>
<evidence type="ECO:0008006" key="5">
    <source>
        <dbReference type="Google" id="ProtNLM"/>
    </source>
</evidence>
<dbReference type="InterPro" id="IPR013702">
    <property type="entry name" value="FIST_domain_N"/>
</dbReference>
<keyword evidence="4" id="KW-1185">Reference proteome</keyword>
<protein>
    <recommendedName>
        <fullName evidence="5">FIST C domain protein</fullName>
    </recommendedName>
</protein>
<feature type="domain" description="FIST" evidence="1">
    <location>
        <begin position="31"/>
        <end position="228"/>
    </location>
</feature>
<dbReference type="HOGENOM" id="CLU_052774_1_0_7"/>
<dbReference type="InterPro" id="IPR019494">
    <property type="entry name" value="FIST_C"/>
</dbReference>
<dbReference type="STRING" id="485915.Dret_1434"/>
<evidence type="ECO:0000313" key="4">
    <source>
        <dbReference type="Proteomes" id="UP000001052"/>
    </source>
</evidence>
<accession>C8X2S4</accession>
<evidence type="ECO:0000259" key="1">
    <source>
        <dbReference type="SMART" id="SM00897"/>
    </source>
</evidence>
<name>C8X2S4_DESRD</name>